<evidence type="ECO:0000259" key="13">
    <source>
        <dbReference type="Pfam" id="PF00485"/>
    </source>
</evidence>
<protein>
    <recommendedName>
        <fullName evidence="11">Uridine kinase</fullName>
        <ecNumber evidence="11">2.7.1.48</ecNumber>
    </recommendedName>
</protein>
<keyword evidence="5" id="KW-0021">Allosteric enzyme</keyword>
<dbReference type="InterPro" id="IPR029057">
    <property type="entry name" value="PRTase-like"/>
</dbReference>
<evidence type="ECO:0000256" key="12">
    <source>
        <dbReference type="SAM" id="MobiDB-lite"/>
    </source>
</evidence>
<evidence type="ECO:0000256" key="9">
    <source>
        <dbReference type="ARBA" id="ARBA00022777"/>
    </source>
</evidence>
<gene>
    <name evidence="15" type="ORF">EVG20_g2532</name>
</gene>
<dbReference type="PRINTS" id="PR00988">
    <property type="entry name" value="URIDINKINASE"/>
</dbReference>
<dbReference type="UniPathway" id="UPA00574">
    <property type="reaction ID" value="UER00637"/>
</dbReference>
<keyword evidence="16" id="KW-1185">Reference proteome</keyword>
<dbReference type="CDD" id="cd06223">
    <property type="entry name" value="PRTases_typeI"/>
    <property type="match status" value="1"/>
</dbReference>
<evidence type="ECO:0000256" key="1">
    <source>
        <dbReference type="ARBA" id="ARBA00001946"/>
    </source>
</evidence>
<dbReference type="GO" id="GO:0044211">
    <property type="term" value="P:CTP salvage"/>
    <property type="evidence" value="ECO:0007669"/>
    <property type="project" value="UniProtKB-UniPathway"/>
</dbReference>
<dbReference type="Proteomes" id="UP000298327">
    <property type="component" value="Unassembled WGS sequence"/>
</dbReference>
<dbReference type="SUPFAM" id="SSF53271">
    <property type="entry name" value="PRTase-like"/>
    <property type="match status" value="1"/>
</dbReference>
<dbReference type="OrthoDB" id="738517at2759"/>
<comment type="similarity">
    <text evidence="11">Belongs to the uridine kinase family.</text>
</comment>
<evidence type="ECO:0000256" key="7">
    <source>
        <dbReference type="ARBA" id="ARBA00022679"/>
    </source>
</evidence>
<comment type="catalytic activity">
    <reaction evidence="11">
        <text>cytidine + ATP = CMP + ADP + H(+)</text>
        <dbReference type="Rhea" id="RHEA:24674"/>
        <dbReference type="ChEBI" id="CHEBI:15378"/>
        <dbReference type="ChEBI" id="CHEBI:17562"/>
        <dbReference type="ChEBI" id="CHEBI:30616"/>
        <dbReference type="ChEBI" id="CHEBI:60377"/>
        <dbReference type="ChEBI" id="CHEBI:456216"/>
        <dbReference type="EC" id="2.7.1.48"/>
    </reaction>
</comment>
<dbReference type="SUPFAM" id="SSF52540">
    <property type="entry name" value="P-loop containing nucleoside triphosphate hydrolases"/>
    <property type="match status" value="1"/>
</dbReference>
<dbReference type="GO" id="GO:0005525">
    <property type="term" value="F:GTP binding"/>
    <property type="evidence" value="ECO:0007669"/>
    <property type="project" value="UniProtKB-KW"/>
</dbReference>
<keyword evidence="8 11" id="KW-0547">Nucleotide-binding</keyword>
<evidence type="ECO:0000313" key="16">
    <source>
        <dbReference type="Proteomes" id="UP000298327"/>
    </source>
</evidence>
<dbReference type="GO" id="GO:0016757">
    <property type="term" value="F:glycosyltransferase activity"/>
    <property type="evidence" value="ECO:0007669"/>
    <property type="project" value="UniProtKB-KW"/>
</dbReference>
<keyword evidence="10" id="KW-0342">GTP-binding</keyword>
<feature type="region of interest" description="Disordered" evidence="12">
    <location>
        <begin position="12"/>
        <end position="37"/>
    </location>
</feature>
<evidence type="ECO:0000256" key="6">
    <source>
        <dbReference type="ARBA" id="ARBA00022676"/>
    </source>
</evidence>
<evidence type="ECO:0000256" key="3">
    <source>
        <dbReference type="ARBA" id="ARBA00005180"/>
    </source>
</evidence>
<comment type="cofactor">
    <cofactor evidence="1">
        <name>Mg(2+)</name>
        <dbReference type="ChEBI" id="CHEBI:18420"/>
    </cofactor>
</comment>
<dbReference type="UniPathway" id="UPA00579">
    <property type="reaction ID" value="UER00640"/>
</dbReference>
<dbReference type="EMBL" id="SEOQ01000100">
    <property type="protein sequence ID" value="TFY70473.1"/>
    <property type="molecule type" value="Genomic_DNA"/>
</dbReference>
<keyword evidence="9 11" id="KW-0418">Kinase</keyword>
<name>A0A4Y9Z9G2_9AGAM</name>
<evidence type="ECO:0000256" key="11">
    <source>
        <dbReference type="RuleBase" id="RU003825"/>
    </source>
</evidence>
<dbReference type="InterPro" id="IPR027417">
    <property type="entry name" value="P-loop_NTPase"/>
</dbReference>
<keyword evidence="11" id="KW-0067">ATP-binding</keyword>
<evidence type="ECO:0000259" key="14">
    <source>
        <dbReference type="Pfam" id="PF14681"/>
    </source>
</evidence>
<dbReference type="GO" id="GO:0005524">
    <property type="term" value="F:ATP binding"/>
    <property type="evidence" value="ECO:0007669"/>
    <property type="project" value="UniProtKB-KW"/>
</dbReference>
<evidence type="ECO:0000256" key="4">
    <source>
        <dbReference type="ARBA" id="ARBA00009516"/>
    </source>
</evidence>
<reference evidence="15 16" key="1">
    <citation type="submission" date="2019-02" db="EMBL/GenBank/DDBJ databases">
        <title>Genome sequencing of the rare red list fungi Dentipellis fragilis.</title>
        <authorList>
            <person name="Buettner E."/>
            <person name="Kellner H."/>
        </authorList>
    </citation>
    <scope>NUCLEOTIDE SEQUENCE [LARGE SCALE GENOMIC DNA]</scope>
    <source>
        <strain evidence="15 16">DSM 105465</strain>
    </source>
</reference>
<dbReference type="GO" id="GO:0004849">
    <property type="term" value="F:uridine kinase activity"/>
    <property type="evidence" value="ECO:0007669"/>
    <property type="project" value="UniProtKB-EC"/>
</dbReference>
<evidence type="ECO:0000256" key="5">
    <source>
        <dbReference type="ARBA" id="ARBA00022533"/>
    </source>
</evidence>
<keyword evidence="6" id="KW-0328">Glycosyltransferase</keyword>
<feature type="compositionally biased region" description="Low complexity" evidence="12">
    <location>
        <begin position="13"/>
        <end position="22"/>
    </location>
</feature>
<feature type="domain" description="Phosphoribulokinase/uridine kinase" evidence="13">
    <location>
        <begin position="67"/>
        <end position="248"/>
    </location>
</feature>
<evidence type="ECO:0000256" key="10">
    <source>
        <dbReference type="ARBA" id="ARBA00023134"/>
    </source>
</evidence>
<dbReference type="STRING" id="205917.A0A4Y9Z9G2"/>
<comment type="caution">
    <text evidence="15">The sequence shown here is derived from an EMBL/GenBank/DDBJ whole genome shotgun (WGS) entry which is preliminary data.</text>
</comment>
<evidence type="ECO:0000313" key="15">
    <source>
        <dbReference type="EMBL" id="TFY70473.1"/>
    </source>
</evidence>
<comment type="similarity">
    <text evidence="4">Belongs to the UPRTase family.</text>
</comment>
<keyword evidence="7 11" id="KW-0808">Transferase</keyword>
<dbReference type="CDD" id="cd02023">
    <property type="entry name" value="UMPK"/>
    <property type="match status" value="1"/>
</dbReference>
<dbReference type="Pfam" id="PF00485">
    <property type="entry name" value="PRK"/>
    <property type="match status" value="1"/>
</dbReference>
<accession>A0A4Y9Z9G2</accession>
<feature type="compositionally biased region" description="Pro residues" evidence="12">
    <location>
        <begin position="23"/>
        <end position="33"/>
    </location>
</feature>
<dbReference type="Gene3D" id="3.40.50.300">
    <property type="entry name" value="P-loop containing nucleotide triphosphate hydrolases"/>
    <property type="match status" value="1"/>
</dbReference>
<dbReference type="InterPro" id="IPR000836">
    <property type="entry name" value="PRTase_dom"/>
</dbReference>
<comment type="pathway">
    <text evidence="3">Pyrimidine metabolism; UMP biosynthesis via salvage pathway; UMP from uracil: step 1/1.</text>
</comment>
<dbReference type="InterPro" id="IPR006083">
    <property type="entry name" value="PRK/URK"/>
</dbReference>
<dbReference type="AlphaFoldDB" id="A0A4Y9Z9G2"/>
<organism evidence="15 16">
    <name type="scientific">Dentipellis fragilis</name>
    <dbReference type="NCBI Taxonomy" id="205917"/>
    <lineage>
        <taxon>Eukaryota</taxon>
        <taxon>Fungi</taxon>
        <taxon>Dikarya</taxon>
        <taxon>Basidiomycota</taxon>
        <taxon>Agaricomycotina</taxon>
        <taxon>Agaricomycetes</taxon>
        <taxon>Russulales</taxon>
        <taxon>Hericiaceae</taxon>
        <taxon>Dentipellis</taxon>
    </lineage>
</organism>
<comment type="pathway">
    <text evidence="11">Pyrimidine metabolism; CTP biosynthesis via salvage pathway; CTP from cytidine: step 1/3.</text>
</comment>
<feature type="domain" description="Phosphoribosyltransferase" evidence="14">
    <location>
        <begin position="306"/>
        <end position="499"/>
    </location>
</feature>
<sequence length="540" mass="59441">MSGLLTPAVLLQSTPSSTNVSPDPTPSSSPRPDPLLNTKTLKNAVLKSHGRPPWYGEDGQPCFPAFVIGIAGGSASGKTHVARQIVRSLGSIPTVIILSQDSFYKKHSPEEIALAFASRFDFDHPDAIDMQLFASCLSDLKALRQTNIPVYSFEQHQRLDETKYLYGATIIITEGIMALQDPALRELYDLKIFVQADSDVMLARRILRDVKERGRSVEGILEQYLRYVKPAFDNFVGPSSRYADIIVPGKDNSVAIELISTHIRRQLEKRARQFRRKMAGTLSRSLSRGPARHLTNEELGLVVLDQTPQLKGMFTILRDETTPRQDFIFFIDRLATMLAEKGMEMLPYRDKTIETPVGCRTVGKVLDVESLCGVSILRSGGPLEQGLRRVVNDVAIGSLLVQSDSKTGEPLLLHVMLPACIRERARAAKTWVFLLDAQIGTGASAFMAIRVLLDHGVPPAQIIFVTFLVARCGGIAMVRRTFPEVTVVVGAVDDGLHETWLEGVGASMDVGEDDDLDGAAGRKAWVVQPGMGQIGDRYYL</sequence>
<evidence type="ECO:0000256" key="8">
    <source>
        <dbReference type="ARBA" id="ARBA00022741"/>
    </source>
</evidence>
<dbReference type="FunFam" id="3.40.50.2020:FF:000023">
    <property type="entry name" value="Probable uracil phosphoribosyltransferase"/>
    <property type="match status" value="1"/>
</dbReference>
<dbReference type="PANTHER" id="PTHR10285">
    <property type="entry name" value="URIDINE KINASE"/>
    <property type="match status" value="1"/>
</dbReference>
<dbReference type="InterPro" id="IPR000764">
    <property type="entry name" value="Uridine_kinase-like"/>
</dbReference>
<comment type="catalytic activity">
    <reaction evidence="11">
        <text>uridine + ATP = UMP + ADP + H(+)</text>
        <dbReference type="Rhea" id="RHEA:16825"/>
        <dbReference type="ChEBI" id="CHEBI:15378"/>
        <dbReference type="ChEBI" id="CHEBI:16704"/>
        <dbReference type="ChEBI" id="CHEBI:30616"/>
        <dbReference type="ChEBI" id="CHEBI:57865"/>
        <dbReference type="ChEBI" id="CHEBI:456216"/>
        <dbReference type="EC" id="2.7.1.48"/>
    </reaction>
</comment>
<proteinExistence type="inferred from homology"/>
<dbReference type="EC" id="2.7.1.48" evidence="11"/>
<dbReference type="GO" id="GO:0043771">
    <property type="term" value="F:cytidine kinase activity"/>
    <property type="evidence" value="ECO:0007669"/>
    <property type="project" value="RHEA"/>
</dbReference>
<comment type="pathway">
    <text evidence="2 11">Pyrimidine metabolism; UMP biosynthesis via salvage pathway; UMP from uridine: step 1/1.</text>
</comment>
<dbReference type="Gene3D" id="3.40.50.2020">
    <property type="match status" value="1"/>
</dbReference>
<dbReference type="NCBIfam" id="TIGR00235">
    <property type="entry name" value="udk"/>
    <property type="match status" value="1"/>
</dbReference>
<dbReference type="FunFam" id="3.40.50.300:FF:002070">
    <property type="entry name" value="Uridine kinase"/>
    <property type="match status" value="1"/>
</dbReference>
<evidence type="ECO:0000256" key="2">
    <source>
        <dbReference type="ARBA" id="ARBA00004690"/>
    </source>
</evidence>
<dbReference type="NCBIfam" id="NF004018">
    <property type="entry name" value="PRK05480.1"/>
    <property type="match status" value="1"/>
</dbReference>
<dbReference type="Pfam" id="PF14681">
    <property type="entry name" value="UPRTase"/>
    <property type="match status" value="1"/>
</dbReference>
<dbReference type="GO" id="GO:0044206">
    <property type="term" value="P:UMP salvage"/>
    <property type="evidence" value="ECO:0007669"/>
    <property type="project" value="UniProtKB-UniPathway"/>
</dbReference>